<organism evidence="6 7">
    <name type="scientific">Kitasatospora setae (strain ATCC 33774 / DSM 43861 / JCM 3304 / KCC A-0304 / NBRC 14216 / KM-6054)</name>
    <name type="common">Streptomyces setae</name>
    <dbReference type="NCBI Taxonomy" id="452652"/>
    <lineage>
        <taxon>Bacteria</taxon>
        <taxon>Bacillati</taxon>
        <taxon>Actinomycetota</taxon>
        <taxon>Actinomycetes</taxon>
        <taxon>Kitasatosporales</taxon>
        <taxon>Streptomycetaceae</taxon>
        <taxon>Kitasatospora</taxon>
    </lineage>
</organism>
<evidence type="ECO:0000256" key="1">
    <source>
        <dbReference type="ARBA" id="ARBA00022729"/>
    </source>
</evidence>
<dbReference type="AlphaFoldDB" id="E4NBM8"/>
<evidence type="ECO:0000256" key="4">
    <source>
        <dbReference type="SAM" id="SignalP"/>
    </source>
</evidence>
<dbReference type="SUPFAM" id="SSF81296">
    <property type="entry name" value="E set domains"/>
    <property type="match status" value="1"/>
</dbReference>
<dbReference type="CAZy" id="AA10">
    <property type="family name" value="Auxiliary Activities 10"/>
</dbReference>
<dbReference type="InterPro" id="IPR051024">
    <property type="entry name" value="GlcNAc_Chitin_IntDeg"/>
</dbReference>
<keyword evidence="3" id="KW-0812">Transmembrane</keyword>
<keyword evidence="1 4" id="KW-0732">Signal</keyword>
<dbReference type="Proteomes" id="UP000007076">
    <property type="component" value="Chromosome"/>
</dbReference>
<feature type="domain" description="Chitin-binding type-4" evidence="5">
    <location>
        <begin position="53"/>
        <end position="231"/>
    </location>
</feature>
<keyword evidence="7" id="KW-1185">Reference proteome</keyword>
<dbReference type="eggNOG" id="COG3397">
    <property type="taxonomic scope" value="Bacteria"/>
</dbReference>
<accession>E4NBM8</accession>
<keyword evidence="3" id="KW-0472">Membrane</keyword>
<dbReference type="KEGG" id="ksk:KSE_27980"/>
<dbReference type="PATRIC" id="fig|452652.3.peg.2803"/>
<feature type="signal peptide" evidence="4">
    <location>
        <begin position="1"/>
        <end position="46"/>
    </location>
</feature>
<evidence type="ECO:0000259" key="5">
    <source>
        <dbReference type="Pfam" id="PF03067"/>
    </source>
</evidence>
<proteinExistence type="predicted"/>
<gene>
    <name evidence="6" type="ordered locus">KSE_27980</name>
</gene>
<sequence length="306" mass="31829">MASARRTAVRRTATTVRRAVTVRRATAAARTAVPLLAAAVLLGAPAAGPAAAHGSLQDPLSRVQRCYLEGPEHPKSAACAAAIAAGGTQGAYDWEGVRIGDANGRHRELIPDGKLCSANDPEFAGFDLPRADWPATPLTPGTPYTFRFQATATHRGTFRLYLTKPGYDPTRPLRWSDLSDTPFLTATDPQPADGQYALPGTVPAGPSGRRLLYAIWQRSDSPEAFYSCSDVLLGPASAAATAPSSPATPPSPSSTAPVPSPSHRELAQTGGGGAAVNGVLLSLGSVLLLTGAGVAVLFRRRPRHGR</sequence>
<dbReference type="RefSeq" id="WP_014135922.1">
    <property type="nucleotide sequence ID" value="NC_016109.1"/>
</dbReference>
<feature type="chain" id="PRO_5003186841" evidence="4">
    <location>
        <begin position="47"/>
        <end position="306"/>
    </location>
</feature>
<dbReference type="EMBL" id="AP010968">
    <property type="protein sequence ID" value="BAJ28609.1"/>
    <property type="molecule type" value="Genomic_DNA"/>
</dbReference>
<dbReference type="InterPro" id="IPR004302">
    <property type="entry name" value="Cellulose/chitin-bd_N"/>
</dbReference>
<evidence type="ECO:0000313" key="7">
    <source>
        <dbReference type="Proteomes" id="UP000007076"/>
    </source>
</evidence>
<dbReference type="Pfam" id="PF03067">
    <property type="entry name" value="LPMO_10"/>
    <property type="match status" value="1"/>
</dbReference>
<dbReference type="PANTHER" id="PTHR34823:SF1">
    <property type="entry name" value="CHITIN-BINDING TYPE-4 DOMAIN-CONTAINING PROTEIN"/>
    <property type="match status" value="1"/>
</dbReference>
<dbReference type="STRING" id="452652.KSE_27980"/>
<dbReference type="PANTHER" id="PTHR34823">
    <property type="entry name" value="GLCNAC-BINDING PROTEIN A"/>
    <property type="match status" value="1"/>
</dbReference>
<name>E4NBM8_KITSK</name>
<keyword evidence="3" id="KW-1133">Transmembrane helix</keyword>
<feature type="transmembrane region" description="Helical" evidence="3">
    <location>
        <begin position="274"/>
        <end position="298"/>
    </location>
</feature>
<dbReference type="Gene3D" id="2.70.50.50">
    <property type="entry name" value="chitin-binding protein cbp21"/>
    <property type="match status" value="1"/>
</dbReference>
<evidence type="ECO:0000256" key="3">
    <source>
        <dbReference type="SAM" id="Phobius"/>
    </source>
</evidence>
<protein>
    <submittedName>
        <fullName evidence="6">Putative chitin-binding protein</fullName>
    </submittedName>
</protein>
<feature type="region of interest" description="Disordered" evidence="2">
    <location>
        <begin position="238"/>
        <end position="270"/>
    </location>
</feature>
<evidence type="ECO:0000256" key="2">
    <source>
        <dbReference type="SAM" id="MobiDB-lite"/>
    </source>
</evidence>
<dbReference type="HOGENOM" id="CLU_039396_0_0_11"/>
<dbReference type="CDD" id="cd21177">
    <property type="entry name" value="LPMO_AA10"/>
    <property type="match status" value="1"/>
</dbReference>
<reference evidence="6 7" key="1">
    <citation type="journal article" date="2010" name="DNA Res.">
        <title>Genome sequence of Kitasatospora setae NBRC 14216T: an evolutionary snapshot of the family Streptomycetaceae.</title>
        <authorList>
            <person name="Ichikawa N."/>
            <person name="Oguchi A."/>
            <person name="Ikeda H."/>
            <person name="Ishikawa J."/>
            <person name="Kitani S."/>
            <person name="Watanabe Y."/>
            <person name="Nakamura S."/>
            <person name="Katano Y."/>
            <person name="Kishi E."/>
            <person name="Sasagawa M."/>
            <person name="Ankai A."/>
            <person name="Fukui S."/>
            <person name="Hashimoto Y."/>
            <person name="Kamata S."/>
            <person name="Otoguro M."/>
            <person name="Tanikawa S."/>
            <person name="Nihira T."/>
            <person name="Horinouchi S."/>
            <person name="Ohnishi Y."/>
            <person name="Hayakawa M."/>
            <person name="Kuzuyama T."/>
            <person name="Arisawa A."/>
            <person name="Nomoto F."/>
            <person name="Miura H."/>
            <person name="Takahashi Y."/>
            <person name="Fujita N."/>
        </authorList>
    </citation>
    <scope>NUCLEOTIDE SEQUENCE [LARGE SCALE GENOMIC DNA]</scope>
    <source>
        <strain evidence="7">ATCC 33774 / DSM 43861 / JCM 3304 / KCC A-0304 / NBRC 14216 / KM-6054</strain>
    </source>
</reference>
<evidence type="ECO:0000313" key="6">
    <source>
        <dbReference type="EMBL" id="BAJ28609.1"/>
    </source>
</evidence>
<dbReference type="InterPro" id="IPR014756">
    <property type="entry name" value="Ig_E-set"/>
</dbReference>